<evidence type="ECO:0000313" key="2">
    <source>
        <dbReference type="Proteomes" id="UP001500067"/>
    </source>
</evidence>
<reference evidence="2" key="1">
    <citation type="journal article" date="2019" name="Int. J. Syst. Evol. Microbiol.">
        <title>The Global Catalogue of Microorganisms (GCM) 10K type strain sequencing project: providing services to taxonomists for standard genome sequencing and annotation.</title>
        <authorList>
            <consortium name="The Broad Institute Genomics Platform"/>
            <consortium name="The Broad Institute Genome Sequencing Center for Infectious Disease"/>
            <person name="Wu L."/>
            <person name="Ma J."/>
        </authorList>
    </citation>
    <scope>NUCLEOTIDE SEQUENCE [LARGE SCALE GENOMIC DNA]</scope>
    <source>
        <strain evidence="2">JCM 32105</strain>
    </source>
</reference>
<evidence type="ECO:0000313" key="1">
    <source>
        <dbReference type="EMBL" id="GAA4462605.1"/>
    </source>
</evidence>
<protein>
    <recommendedName>
        <fullName evidence="3">DUF4412 domain-containing protein</fullName>
    </recommendedName>
</protein>
<evidence type="ECO:0008006" key="3">
    <source>
        <dbReference type="Google" id="ProtNLM"/>
    </source>
</evidence>
<dbReference type="EMBL" id="BAABFA010000007">
    <property type="protein sequence ID" value="GAA4462605.1"/>
    <property type="molecule type" value="Genomic_DNA"/>
</dbReference>
<dbReference type="Proteomes" id="UP001500067">
    <property type="component" value="Unassembled WGS sequence"/>
</dbReference>
<name>A0ABP8NAD4_9BACT</name>
<keyword evidence="2" id="KW-1185">Reference proteome</keyword>
<organism evidence="1 2">
    <name type="scientific">Nemorincola caseinilytica</name>
    <dbReference type="NCBI Taxonomy" id="2054315"/>
    <lineage>
        <taxon>Bacteria</taxon>
        <taxon>Pseudomonadati</taxon>
        <taxon>Bacteroidota</taxon>
        <taxon>Chitinophagia</taxon>
        <taxon>Chitinophagales</taxon>
        <taxon>Chitinophagaceae</taxon>
        <taxon>Nemorincola</taxon>
    </lineage>
</organism>
<gene>
    <name evidence="1" type="ORF">GCM10023093_09530</name>
</gene>
<comment type="caution">
    <text evidence="1">The sequence shown here is derived from an EMBL/GenBank/DDBJ whole genome shotgun (WGS) entry which is preliminary data.</text>
</comment>
<accession>A0ABP8NAD4</accession>
<proteinExistence type="predicted"/>
<sequence>MGQRKEFEGTIEFSTKEVAKDTLAGTGAYTSTFGTSYTTYLKKGSYKQVLEHGTLEWIMYDKYANRYCFKAHDRDTIYFLDCSKETGRSAIGRIDAQATILGYKCRAIEMKDEEGTQTVFYSPKLRMSKKYFTRHKCMSFDLMSEYCNAPYLKIIAETGSSTIITEAKKVTRKKLDDNIFALPDLPYKQLN</sequence>